<comment type="caution">
    <text evidence="1">The sequence shown here is derived from an EMBL/GenBank/DDBJ whole genome shotgun (WGS) entry which is preliminary data.</text>
</comment>
<dbReference type="EMBL" id="JAFIQO010000110">
    <property type="protein sequence ID" value="MBP0056603.1"/>
    <property type="molecule type" value="Genomic_DNA"/>
</dbReference>
<name>A0ABS3ZIZ8_9FIRM</name>
<dbReference type="InterPro" id="IPR038148">
    <property type="entry name" value="Tn1545/Tn916_Xis"/>
</dbReference>
<protein>
    <submittedName>
        <fullName evidence="1">Uncharacterized protein</fullName>
    </submittedName>
</protein>
<organism evidence="1 2">
    <name type="scientific">Anaerobutyricum soehngenii</name>
    <dbReference type="NCBI Taxonomy" id="105843"/>
    <lineage>
        <taxon>Bacteria</taxon>
        <taxon>Bacillati</taxon>
        <taxon>Bacillota</taxon>
        <taxon>Clostridia</taxon>
        <taxon>Lachnospirales</taxon>
        <taxon>Lachnospiraceae</taxon>
        <taxon>Anaerobutyricum</taxon>
    </lineage>
</organism>
<reference evidence="1 2" key="1">
    <citation type="submission" date="2021-02" db="EMBL/GenBank/DDBJ databases">
        <title>Lactate utilizing bacteria of the human gut.</title>
        <authorList>
            <person name="Sheridan P.O."/>
        </authorList>
    </citation>
    <scope>NUCLEOTIDE SEQUENCE [LARGE SCALE GENOMIC DNA]</scope>
    <source>
        <strain evidence="1 2">HTF-83D</strain>
    </source>
</reference>
<keyword evidence="2" id="KW-1185">Reference proteome</keyword>
<proteinExistence type="predicted"/>
<dbReference type="Proteomes" id="UP001315001">
    <property type="component" value="Unassembled WGS sequence"/>
</dbReference>
<sequence length="35" mass="4112">MINENQTASFVLEVGTHMRIKRRLFEEFLDNATSI</sequence>
<accession>A0ABS3ZIZ8</accession>
<evidence type="ECO:0000313" key="1">
    <source>
        <dbReference type="EMBL" id="MBP0056603.1"/>
    </source>
</evidence>
<evidence type="ECO:0000313" key="2">
    <source>
        <dbReference type="Proteomes" id="UP001315001"/>
    </source>
</evidence>
<gene>
    <name evidence="1" type="ORF">JYQ75_04200</name>
</gene>
<dbReference type="Gene3D" id="3.90.105.50">
    <property type="match status" value="1"/>
</dbReference>
<dbReference type="InterPro" id="IPR015122">
    <property type="entry name" value="Tn916-Xis"/>
</dbReference>
<dbReference type="Pfam" id="PF09035">
    <property type="entry name" value="Tn916-Xis"/>
    <property type="match status" value="1"/>
</dbReference>